<evidence type="ECO:0000313" key="2">
    <source>
        <dbReference type="Proteomes" id="UP001576784"/>
    </source>
</evidence>
<name>A0ABV4XIS8_9CYAN</name>
<proteinExistence type="predicted"/>
<dbReference type="RefSeq" id="WP_413261300.1">
    <property type="nucleotide sequence ID" value="NZ_JBHFNR010000015.1"/>
</dbReference>
<gene>
    <name evidence="1" type="ORF">ACE1CI_01640</name>
</gene>
<dbReference type="EMBL" id="JBHFNR010000015">
    <property type="protein sequence ID" value="MFB2891623.1"/>
    <property type="molecule type" value="Genomic_DNA"/>
</dbReference>
<comment type="caution">
    <text evidence="1">The sequence shown here is derived from an EMBL/GenBank/DDBJ whole genome shotgun (WGS) entry which is preliminary data.</text>
</comment>
<accession>A0ABV4XIS8</accession>
<keyword evidence="2" id="KW-1185">Reference proteome</keyword>
<protein>
    <submittedName>
        <fullName evidence="1">Uncharacterized protein</fullName>
    </submittedName>
</protein>
<reference evidence="1 2" key="1">
    <citation type="submission" date="2024-09" db="EMBL/GenBank/DDBJ databases">
        <title>Floridaenema gen nov. (Aerosakkonemataceae, Aerosakkonematales ord. nov., Cyanobacteria) from benthic tropical and subtropical fresh waters, with the description of four new species.</title>
        <authorList>
            <person name="Moretto J.A."/>
            <person name="Berthold D.E."/>
            <person name="Lefler F.W."/>
            <person name="Huang I.-S."/>
            <person name="Laughinghouse H. IV."/>
        </authorList>
    </citation>
    <scope>NUCLEOTIDE SEQUENCE [LARGE SCALE GENOMIC DNA]</scope>
    <source>
        <strain evidence="1 2">BLCC-F50</strain>
    </source>
</reference>
<evidence type="ECO:0000313" key="1">
    <source>
        <dbReference type="EMBL" id="MFB2891623.1"/>
    </source>
</evidence>
<organism evidence="1 2">
    <name type="scientific">Floridaenema flaviceps BLCC-F50</name>
    <dbReference type="NCBI Taxonomy" id="3153642"/>
    <lineage>
        <taxon>Bacteria</taxon>
        <taxon>Bacillati</taxon>
        <taxon>Cyanobacteriota</taxon>
        <taxon>Cyanophyceae</taxon>
        <taxon>Oscillatoriophycideae</taxon>
        <taxon>Aerosakkonematales</taxon>
        <taxon>Aerosakkonemataceae</taxon>
        <taxon>Floridanema</taxon>
        <taxon>Floridanema flaviceps</taxon>
    </lineage>
</organism>
<sequence length="40" mass="4240">MCSGDRVISSAKSSAIRLTAHFVNAQLRFSGSEDAIVNLS</sequence>
<dbReference type="Proteomes" id="UP001576784">
    <property type="component" value="Unassembled WGS sequence"/>
</dbReference>